<keyword evidence="1" id="KW-0677">Repeat</keyword>
<protein>
    <submittedName>
        <fullName evidence="3">Ig-like domain-containing protein</fullName>
    </submittedName>
</protein>
<feature type="domain" description="RCC1-like" evidence="2">
    <location>
        <begin position="314"/>
        <end position="579"/>
    </location>
</feature>
<dbReference type="InterPro" id="IPR000408">
    <property type="entry name" value="Reg_chr_condens"/>
</dbReference>
<sequence>MNRLYYPVFLASLALAGCGSDSDSSSPQDTEQPEVFNITPADQSNVSSAAITIEGNMTDNEAIRSVSVLYGGQTMAAAFDGDRFSADLTLTEGENRVEITATDTAGNAYTDIRTIVLDTQPPELTFVFPSSGHATQALTTTVRIDAADNQSVAAVSVVLGDQTVIAEAADGQYLARMVMVPGSNSYQVTATDMAGNSTTATHSAYLGKQVMGGNAHSGAIRPDGTYTWGRNNYGQTGLGFVSDPSKDLNIDEHPFAPLRMTVEPSFISLAFGQNTSAALADDGTVWTWGNGGDGQLGQGLTGSDTLNEDDSSIPLQVIGITDAVAVTRGYNQTLVLHQDGTVSAFGNNRYGQLGDGTTADRDIAVKPNVSNIVQIASGASFSLAVDRDGRVWSWGQNNSGQLGLGTEDTDAHPTPMEVSIDEPIEAVVAGKGHVLAIARSGAVYGWGLNYSSQIGLYDSDNEDPEWPREVTSPKKLPWFDDAVAVWANGNQSFAERQDGLVYPWGQNMLGTLGLEQDGDVTFPSSSVFGFDQVVDLGNGALHTIGMRQDGSVFSWGWSFQGSLGGGDGTIDRWTYRVPTLVMSSIQP</sequence>
<dbReference type="PRINTS" id="PR00633">
    <property type="entry name" value="RCCNDNSATION"/>
</dbReference>
<gene>
    <name evidence="3" type="ORF">WG929_04480</name>
</gene>
<proteinExistence type="predicted"/>
<dbReference type="InterPro" id="IPR058923">
    <property type="entry name" value="RCC1-like_dom"/>
</dbReference>
<dbReference type="InterPro" id="IPR013783">
    <property type="entry name" value="Ig-like_fold"/>
</dbReference>
<dbReference type="EMBL" id="JBBKTX010000004">
    <property type="protein sequence ID" value="MFK4751663.1"/>
    <property type="molecule type" value="Genomic_DNA"/>
</dbReference>
<evidence type="ECO:0000259" key="2">
    <source>
        <dbReference type="Pfam" id="PF25390"/>
    </source>
</evidence>
<reference evidence="3 4" key="1">
    <citation type="submission" date="2024-03" db="EMBL/GenBank/DDBJ databases">
        <title>High-quality draft genome sequence of Oceanobacter sp. wDCs-4.</title>
        <authorList>
            <person name="Dong C."/>
        </authorList>
    </citation>
    <scope>NUCLEOTIDE SEQUENCE [LARGE SCALE GENOMIC DNA]</scope>
    <source>
        <strain evidence="4">wDCs-4</strain>
    </source>
</reference>
<evidence type="ECO:0000313" key="4">
    <source>
        <dbReference type="Proteomes" id="UP001620597"/>
    </source>
</evidence>
<dbReference type="Gene3D" id="2.130.10.30">
    <property type="entry name" value="Regulator of chromosome condensation 1/beta-lactamase-inhibitor protein II"/>
    <property type="match status" value="2"/>
</dbReference>
<accession>A0ABW8NFC5</accession>
<dbReference type="PANTHER" id="PTHR22870">
    <property type="entry name" value="REGULATOR OF CHROMOSOME CONDENSATION"/>
    <property type="match status" value="1"/>
</dbReference>
<dbReference type="PROSITE" id="PS51257">
    <property type="entry name" value="PROKAR_LIPOPROTEIN"/>
    <property type="match status" value="1"/>
</dbReference>
<name>A0ABW8NFC5_9GAMM</name>
<dbReference type="PROSITE" id="PS50012">
    <property type="entry name" value="RCC1_3"/>
    <property type="match status" value="6"/>
</dbReference>
<dbReference type="Pfam" id="PF13540">
    <property type="entry name" value="RCC1_2"/>
    <property type="match status" value="1"/>
</dbReference>
<dbReference type="SUPFAM" id="SSF50985">
    <property type="entry name" value="RCC1/BLIP-II"/>
    <property type="match status" value="2"/>
</dbReference>
<evidence type="ECO:0000256" key="1">
    <source>
        <dbReference type="ARBA" id="ARBA00022737"/>
    </source>
</evidence>
<evidence type="ECO:0000313" key="3">
    <source>
        <dbReference type="EMBL" id="MFK4751663.1"/>
    </source>
</evidence>
<dbReference type="PANTHER" id="PTHR22870:SF408">
    <property type="entry name" value="OS09G0560450 PROTEIN"/>
    <property type="match status" value="1"/>
</dbReference>
<organism evidence="3 4">
    <name type="scientific">Oceanobacter antarcticus</name>
    <dbReference type="NCBI Taxonomy" id="3133425"/>
    <lineage>
        <taxon>Bacteria</taxon>
        <taxon>Pseudomonadati</taxon>
        <taxon>Pseudomonadota</taxon>
        <taxon>Gammaproteobacteria</taxon>
        <taxon>Oceanospirillales</taxon>
        <taxon>Oceanospirillaceae</taxon>
        <taxon>Oceanobacter</taxon>
    </lineage>
</organism>
<dbReference type="InterPro" id="IPR051210">
    <property type="entry name" value="Ub_ligase/GEF_domain"/>
</dbReference>
<dbReference type="InterPro" id="IPR009091">
    <property type="entry name" value="RCC1/BLIP-II"/>
</dbReference>
<dbReference type="Pfam" id="PF09136">
    <property type="entry name" value="Glucodextran_B"/>
    <property type="match status" value="2"/>
</dbReference>
<comment type="caution">
    <text evidence="3">The sequence shown here is derived from an EMBL/GenBank/DDBJ whole genome shotgun (WGS) entry which is preliminary data.</text>
</comment>
<dbReference type="RefSeq" id="WP_416205063.1">
    <property type="nucleotide sequence ID" value="NZ_JBBKTX010000004.1"/>
</dbReference>
<dbReference type="Proteomes" id="UP001620597">
    <property type="component" value="Unassembled WGS sequence"/>
</dbReference>
<keyword evidence="4" id="KW-1185">Reference proteome</keyword>
<dbReference type="Pfam" id="PF25390">
    <property type="entry name" value="WD40_RLD"/>
    <property type="match status" value="1"/>
</dbReference>
<dbReference type="Gene3D" id="2.60.40.10">
    <property type="entry name" value="Immunoglobulins"/>
    <property type="match status" value="1"/>
</dbReference>